<sequence>MKSPLENSAQDALALLILRVGCAWFIFVWAVNKFLAPAQYQQLAKHFDQISLDESTVLIIAGVQVVICVCVFLGWARLYTYALLAMIHGYTVYRQWPKYLDPFEINDRGFPINRNVSISLCALLAMIALWLLRHRDHWSVDAKLRGKSR</sequence>
<dbReference type="OrthoDB" id="7725207at2"/>
<keyword evidence="1" id="KW-0812">Transmembrane</keyword>
<dbReference type="AlphaFoldDB" id="A0A3S2WTU6"/>
<evidence type="ECO:0000256" key="1">
    <source>
        <dbReference type="SAM" id="Phobius"/>
    </source>
</evidence>
<protein>
    <recommendedName>
        <fullName evidence="4">DoxX family membrane protein</fullName>
    </recommendedName>
</protein>
<comment type="caution">
    <text evidence="2">The sequence shown here is derived from an EMBL/GenBank/DDBJ whole genome shotgun (WGS) entry which is preliminary data.</text>
</comment>
<keyword evidence="1" id="KW-0472">Membrane</keyword>
<keyword evidence="1" id="KW-1133">Transmembrane helix</keyword>
<proteinExistence type="predicted"/>
<feature type="transmembrane region" description="Helical" evidence="1">
    <location>
        <begin position="116"/>
        <end position="132"/>
    </location>
</feature>
<reference evidence="3" key="1">
    <citation type="submission" date="2019-01" db="EMBL/GenBank/DDBJ databases">
        <title>Gri0909 isolated from a small marine red alga.</title>
        <authorList>
            <person name="Kim J."/>
            <person name="Jeong S.E."/>
            <person name="Jeon C.O."/>
        </authorList>
    </citation>
    <scope>NUCLEOTIDE SEQUENCE [LARGE SCALE GENOMIC DNA]</scope>
    <source>
        <strain evidence="3">Gri0909</strain>
    </source>
</reference>
<keyword evidence="3" id="KW-1185">Reference proteome</keyword>
<feature type="transmembrane region" description="Helical" evidence="1">
    <location>
        <begin position="12"/>
        <end position="35"/>
    </location>
</feature>
<evidence type="ECO:0000313" key="2">
    <source>
        <dbReference type="EMBL" id="RVU38338.1"/>
    </source>
</evidence>
<dbReference type="RefSeq" id="WP_127763710.1">
    <property type="nucleotide sequence ID" value="NZ_SADE01000001.1"/>
</dbReference>
<dbReference type="EMBL" id="SADE01000001">
    <property type="protein sequence ID" value="RVU38338.1"/>
    <property type="molecule type" value="Genomic_DNA"/>
</dbReference>
<organism evidence="2 3">
    <name type="scientific">Hwanghaeella grinnelliae</name>
    <dbReference type="NCBI Taxonomy" id="2500179"/>
    <lineage>
        <taxon>Bacteria</taxon>
        <taxon>Pseudomonadati</taxon>
        <taxon>Pseudomonadota</taxon>
        <taxon>Alphaproteobacteria</taxon>
        <taxon>Rhodospirillales</taxon>
        <taxon>Rhodospirillaceae</taxon>
        <taxon>Hwanghaeella</taxon>
    </lineage>
</organism>
<name>A0A3S2WTU6_9PROT</name>
<dbReference type="Proteomes" id="UP000287447">
    <property type="component" value="Unassembled WGS sequence"/>
</dbReference>
<evidence type="ECO:0000313" key="3">
    <source>
        <dbReference type="Proteomes" id="UP000287447"/>
    </source>
</evidence>
<feature type="transmembrane region" description="Helical" evidence="1">
    <location>
        <begin position="55"/>
        <end position="73"/>
    </location>
</feature>
<evidence type="ECO:0008006" key="4">
    <source>
        <dbReference type="Google" id="ProtNLM"/>
    </source>
</evidence>
<accession>A0A3S2WTU6</accession>
<gene>
    <name evidence="2" type="ORF">EOI86_03350</name>
</gene>